<name>A0A2G9NBC0_AQUCT</name>
<feature type="region of interest" description="Disordered" evidence="1">
    <location>
        <begin position="18"/>
        <end position="109"/>
    </location>
</feature>
<feature type="non-terminal residue" evidence="2">
    <location>
        <position position="109"/>
    </location>
</feature>
<gene>
    <name evidence="2" type="ORF">AB205_0072770</name>
</gene>
<accession>A0A2G9NBC0</accession>
<organism evidence="2 3">
    <name type="scientific">Aquarana catesbeiana</name>
    <name type="common">American bullfrog</name>
    <name type="synonym">Rana catesbeiana</name>
    <dbReference type="NCBI Taxonomy" id="8400"/>
    <lineage>
        <taxon>Eukaryota</taxon>
        <taxon>Metazoa</taxon>
        <taxon>Chordata</taxon>
        <taxon>Craniata</taxon>
        <taxon>Vertebrata</taxon>
        <taxon>Euteleostomi</taxon>
        <taxon>Amphibia</taxon>
        <taxon>Batrachia</taxon>
        <taxon>Anura</taxon>
        <taxon>Neobatrachia</taxon>
        <taxon>Ranoidea</taxon>
        <taxon>Ranidae</taxon>
        <taxon>Aquarana</taxon>
    </lineage>
</organism>
<feature type="compositionally biased region" description="Basic and acidic residues" evidence="1">
    <location>
        <begin position="37"/>
        <end position="46"/>
    </location>
</feature>
<dbReference type="Proteomes" id="UP000228934">
    <property type="component" value="Unassembled WGS sequence"/>
</dbReference>
<protein>
    <submittedName>
        <fullName evidence="2">Uncharacterized protein</fullName>
    </submittedName>
</protein>
<dbReference type="OrthoDB" id="3214149at2759"/>
<dbReference type="EMBL" id="KV923284">
    <property type="protein sequence ID" value="PIN88363.1"/>
    <property type="molecule type" value="Genomic_DNA"/>
</dbReference>
<keyword evidence="3" id="KW-1185">Reference proteome</keyword>
<evidence type="ECO:0000313" key="3">
    <source>
        <dbReference type="Proteomes" id="UP000228934"/>
    </source>
</evidence>
<evidence type="ECO:0000313" key="2">
    <source>
        <dbReference type="EMBL" id="PIN88363.1"/>
    </source>
</evidence>
<evidence type="ECO:0000256" key="1">
    <source>
        <dbReference type="SAM" id="MobiDB-lite"/>
    </source>
</evidence>
<feature type="compositionally biased region" description="Low complexity" evidence="1">
    <location>
        <begin position="70"/>
        <end position="87"/>
    </location>
</feature>
<proteinExistence type="predicted"/>
<dbReference type="AlphaFoldDB" id="A0A2G9NBC0"/>
<sequence length="109" mass="11939">MHSLDEPLDLKLSISKLRAAREKRDRSGGSPRKRTVHHELMIRDDGTTVITPICSSPPPGYLPRFRDGDSSPFSSPPVVDLSLSPPSEMDSPSRASLSPERMMGGDNIL</sequence>
<reference evidence="3" key="1">
    <citation type="journal article" date="2017" name="Nat. Commun.">
        <title>The North American bullfrog draft genome provides insight into hormonal regulation of long noncoding RNA.</title>
        <authorList>
            <person name="Hammond S.A."/>
            <person name="Warren R.L."/>
            <person name="Vandervalk B.P."/>
            <person name="Kucuk E."/>
            <person name="Khan H."/>
            <person name="Gibb E.A."/>
            <person name="Pandoh P."/>
            <person name="Kirk H."/>
            <person name="Zhao Y."/>
            <person name="Jones M."/>
            <person name="Mungall A.J."/>
            <person name="Coope R."/>
            <person name="Pleasance S."/>
            <person name="Moore R.A."/>
            <person name="Holt R.A."/>
            <person name="Round J.M."/>
            <person name="Ohora S."/>
            <person name="Walle B.V."/>
            <person name="Veldhoen N."/>
            <person name="Helbing C.C."/>
            <person name="Birol I."/>
        </authorList>
    </citation>
    <scope>NUCLEOTIDE SEQUENCE [LARGE SCALE GENOMIC DNA]</scope>
</reference>